<dbReference type="SUPFAM" id="SSF46955">
    <property type="entry name" value="Putative DNA-binding domain"/>
    <property type="match status" value="1"/>
</dbReference>
<dbReference type="RefSeq" id="WP_072739012.1">
    <property type="nucleotide sequence ID" value="NZ_CP048813.1"/>
</dbReference>
<dbReference type="Gene3D" id="3.10.150.10">
    <property type="entry name" value="DNA Polymerase III, subunit A, domain 2"/>
    <property type="match status" value="1"/>
</dbReference>
<dbReference type="SUPFAM" id="SSF55979">
    <property type="entry name" value="DNA clamp"/>
    <property type="match status" value="1"/>
</dbReference>
<protein>
    <submittedName>
        <fullName evidence="2">DNA-binding transcriptional regulator, MerR family</fullName>
    </submittedName>
</protein>
<name>A0A1G8NB09_9NOCA</name>
<dbReference type="GO" id="GO:0009360">
    <property type="term" value="C:DNA polymerase III complex"/>
    <property type="evidence" value="ECO:0007669"/>
    <property type="project" value="InterPro"/>
</dbReference>
<dbReference type="SMART" id="SM00422">
    <property type="entry name" value="HTH_MERR"/>
    <property type="match status" value="1"/>
</dbReference>
<dbReference type="AlphaFoldDB" id="A0A1G8NB09"/>
<dbReference type="InterPro" id="IPR046938">
    <property type="entry name" value="DNA_clamp_sf"/>
</dbReference>
<gene>
    <name evidence="2" type="ORF">SAMN05444695_1119</name>
</gene>
<organism evidence="2 3">
    <name type="scientific">Rhodococcus triatomae</name>
    <dbReference type="NCBI Taxonomy" id="300028"/>
    <lineage>
        <taxon>Bacteria</taxon>
        <taxon>Bacillati</taxon>
        <taxon>Actinomycetota</taxon>
        <taxon>Actinomycetes</taxon>
        <taxon>Mycobacteriales</taxon>
        <taxon>Nocardiaceae</taxon>
        <taxon>Rhodococcus</taxon>
    </lineage>
</organism>
<dbReference type="EMBL" id="FNDN01000011">
    <property type="protein sequence ID" value="SDI77257.1"/>
    <property type="molecule type" value="Genomic_DNA"/>
</dbReference>
<dbReference type="InterPro" id="IPR022637">
    <property type="entry name" value="DNA_polIII_beta_cen"/>
</dbReference>
<dbReference type="PROSITE" id="PS00552">
    <property type="entry name" value="HTH_MERR_1"/>
    <property type="match status" value="1"/>
</dbReference>
<dbReference type="Proteomes" id="UP000183263">
    <property type="component" value="Unassembled WGS sequence"/>
</dbReference>
<dbReference type="Pfam" id="PF13411">
    <property type="entry name" value="MerR_1"/>
    <property type="match status" value="1"/>
</dbReference>
<dbReference type="PANTHER" id="PTHR30204:SF97">
    <property type="entry name" value="MERR FAMILY REGULATORY PROTEIN"/>
    <property type="match status" value="1"/>
</dbReference>
<dbReference type="InterPro" id="IPR047057">
    <property type="entry name" value="MerR_fam"/>
</dbReference>
<evidence type="ECO:0000256" key="1">
    <source>
        <dbReference type="ARBA" id="ARBA00023125"/>
    </source>
</evidence>
<evidence type="ECO:0000313" key="2">
    <source>
        <dbReference type="EMBL" id="SDI77257.1"/>
    </source>
</evidence>
<dbReference type="PANTHER" id="PTHR30204">
    <property type="entry name" value="REDOX-CYCLING DRUG-SENSING TRANSCRIPTIONAL ACTIVATOR SOXR"/>
    <property type="match status" value="1"/>
</dbReference>
<dbReference type="GO" id="GO:0003887">
    <property type="term" value="F:DNA-directed DNA polymerase activity"/>
    <property type="evidence" value="ECO:0007669"/>
    <property type="project" value="InterPro"/>
</dbReference>
<dbReference type="GO" id="GO:0003700">
    <property type="term" value="F:DNA-binding transcription factor activity"/>
    <property type="evidence" value="ECO:0007669"/>
    <property type="project" value="InterPro"/>
</dbReference>
<dbReference type="InterPro" id="IPR009061">
    <property type="entry name" value="DNA-bd_dom_put_sf"/>
</dbReference>
<dbReference type="PROSITE" id="PS50937">
    <property type="entry name" value="HTH_MERR_2"/>
    <property type="match status" value="1"/>
</dbReference>
<dbReference type="GO" id="GO:0003677">
    <property type="term" value="F:DNA binding"/>
    <property type="evidence" value="ECO:0007669"/>
    <property type="project" value="UniProtKB-KW"/>
</dbReference>
<dbReference type="InterPro" id="IPR000551">
    <property type="entry name" value="MerR-type_HTH_dom"/>
</dbReference>
<sequence>MLSIGDLARESGLSVSSLRYYDKVGVLVPHTVDPHTGYRRYTFDQVDQARLVAGMRGIGLPVREMVEVLRGDDPHGVLAAHVRRLERALDEARSQTSRLHSLITDRVTPTSSATVSAGALAAAVESVLYACDPHSPFAALRGVLVECDGTALRLVATDRYRMAVTEVAAPGSDEFSTLVPSEFLRTAVHDHLPGPGVASLSRRADTVTLSGPAGIARATALPETFPDYRVVLAPRPGTVGELDRDRVRRASTAETVSVRCGAGGRVRLAAPGVTGGADDTSGPQVLVPARHLREAVDALPGGRLTVTTAGPWAPVELRAADAPGTVSLLMPVADA</sequence>
<dbReference type="Pfam" id="PF02767">
    <property type="entry name" value="DNA_pol3_beta_2"/>
    <property type="match status" value="1"/>
</dbReference>
<evidence type="ECO:0000313" key="3">
    <source>
        <dbReference type="Proteomes" id="UP000183263"/>
    </source>
</evidence>
<dbReference type="Gene3D" id="1.10.1660.10">
    <property type="match status" value="1"/>
</dbReference>
<accession>A0A1G8NB09</accession>
<keyword evidence="3" id="KW-1185">Reference proteome</keyword>
<dbReference type="GO" id="GO:0008408">
    <property type="term" value="F:3'-5' exonuclease activity"/>
    <property type="evidence" value="ECO:0007669"/>
    <property type="project" value="InterPro"/>
</dbReference>
<proteinExistence type="predicted"/>
<keyword evidence="1 2" id="KW-0238">DNA-binding</keyword>
<dbReference type="GO" id="GO:0006260">
    <property type="term" value="P:DNA replication"/>
    <property type="evidence" value="ECO:0007669"/>
    <property type="project" value="InterPro"/>
</dbReference>
<reference evidence="2 3" key="1">
    <citation type="submission" date="2016-10" db="EMBL/GenBank/DDBJ databases">
        <authorList>
            <person name="de Groot N.N."/>
        </authorList>
    </citation>
    <scope>NUCLEOTIDE SEQUENCE [LARGE SCALE GENOMIC DNA]</scope>
    <source>
        <strain evidence="2 3">DSM 44892</strain>
    </source>
</reference>